<dbReference type="Pfam" id="PF13715">
    <property type="entry name" value="CarbopepD_reg_2"/>
    <property type="match status" value="1"/>
</dbReference>
<evidence type="ECO:0000256" key="11">
    <source>
        <dbReference type="RuleBase" id="RU003357"/>
    </source>
</evidence>
<keyword evidence="4 10" id="KW-0812">Transmembrane</keyword>
<dbReference type="InterPro" id="IPR036942">
    <property type="entry name" value="Beta-barrel_TonB_sf"/>
</dbReference>
<keyword evidence="6 11" id="KW-0798">TonB box</keyword>
<organism evidence="15 16">
    <name type="scientific">Euzebyella marina</name>
    <dbReference type="NCBI Taxonomy" id="1761453"/>
    <lineage>
        <taxon>Bacteria</taxon>
        <taxon>Pseudomonadati</taxon>
        <taxon>Bacteroidota</taxon>
        <taxon>Flavobacteriia</taxon>
        <taxon>Flavobacteriales</taxon>
        <taxon>Flavobacteriaceae</taxon>
        <taxon>Euzebyella</taxon>
    </lineage>
</organism>
<dbReference type="AlphaFoldDB" id="A0A3G2L1X3"/>
<dbReference type="SUPFAM" id="SSF56935">
    <property type="entry name" value="Porins"/>
    <property type="match status" value="1"/>
</dbReference>
<dbReference type="NCBIfam" id="TIGR04057">
    <property type="entry name" value="SusC_RagA_signa"/>
    <property type="match status" value="1"/>
</dbReference>
<evidence type="ECO:0000256" key="3">
    <source>
        <dbReference type="ARBA" id="ARBA00022452"/>
    </source>
</evidence>
<evidence type="ECO:0000256" key="2">
    <source>
        <dbReference type="ARBA" id="ARBA00022448"/>
    </source>
</evidence>
<dbReference type="EMBL" id="CP032050">
    <property type="protein sequence ID" value="AYN66267.1"/>
    <property type="molecule type" value="Genomic_DNA"/>
</dbReference>
<dbReference type="PANTHER" id="PTHR30069:SF29">
    <property type="entry name" value="HEMOGLOBIN AND HEMOGLOBIN-HAPTOGLOBIN-BINDING PROTEIN 1-RELATED"/>
    <property type="match status" value="1"/>
</dbReference>
<protein>
    <submittedName>
        <fullName evidence="15">SusC/RagA family TonB-linked outer membrane protein</fullName>
    </submittedName>
</protein>
<dbReference type="InterPro" id="IPR023997">
    <property type="entry name" value="TonB-dep_OMP_SusC/RagA_CS"/>
</dbReference>
<evidence type="ECO:0000256" key="7">
    <source>
        <dbReference type="ARBA" id="ARBA00023136"/>
    </source>
</evidence>
<sequence length="991" mass="107476">MKMKQTLFRGALLLAFLTVPIFAFSQEVVQGTITDDNNLPVPGANIVVKGTTNGTTSDFDGNYQITVDDFPATLVFSSLGYASKELQVNGGSNLDVTLEESVMGLEEVVVSGLASSVKRRNLANAVATVSAAELAGVTPPKTLDGALAGKFTGAVVSANSGAPGGGMSIKFRGVTSINGNSQPLYIVDGVYVDNSSISSGGLNAVSQASGGGNASTQDNATNRIADINPDDIANIEILKGASAAAIYGSRGAAGVVIITTKKGKAGKTKVNLSQGFGFNQIIRLQGQRNWSEALAESQFGEGDLYAAALEAGRLRDYEEEIFGEEGLISNTNLSASGGNEKTTFFAGITNNDENGIVKNTGYKKTSFRLNVEHNFNTNIKLSLNSNYISSSADRGFFNNDNSGTTIGVALTSTRPWDYLLPDANGNYPDHPNNSSNPLQTRDLMTNNERVNRFILGGTLDVNLYSNQNSNLKLVARSGVDTYNMEAKVIFPKELQFQREDQGGVNGVSAITNTNNKNANYSAFLVHNYFTDNEISFNTQVGATNEQFSRNTVSVVASDLIASETNVDQGANQNVNQNRLEQEDMGFFVQETVNYQDKLIGTLGLRGDKSTNNGDINQFFYYPKASLAANLNNFDFWNEESFLNRLKLRAAYGEAGTFAAFGSLYTVYQSTLVDGSVGIVVPITQGNPEITPERQKELEVGFDLGILDERLGLEFTWYQKRVDDLLLLANTEPSSGFTTKWENAGELQNRGVEIALNAAIINKEDFSWDATLNWWKNTSEMLRMDIPAYNTGGFGTSLGTFRIEEGKSVTQIVGNNVDGDLVQLGDAEPDFQTSLMNNINYKDFSLSFLWHWKKGGDNVNLTKLLSDFGGTSADYDEISIDPDGQIPNGEYRVNNGIFAGNATPFVEDASYLRLREIGLYYTVPSKHLTDWFGNVISDVKVGFSGNNIINVFDYNSYDPEVSNFGGNGLSTGVEVTPFPSSKRYMMHISVQF</sequence>
<keyword evidence="3 10" id="KW-1134">Transmembrane beta strand</keyword>
<evidence type="ECO:0000256" key="12">
    <source>
        <dbReference type="SAM" id="SignalP"/>
    </source>
</evidence>
<comment type="subcellular location">
    <subcellularLocation>
        <location evidence="1 10">Cell outer membrane</location>
        <topology evidence="1 10">Multi-pass membrane protein</topology>
    </subcellularLocation>
</comment>
<name>A0A3G2L1X3_9FLAO</name>
<evidence type="ECO:0000313" key="15">
    <source>
        <dbReference type="EMBL" id="AYN66267.1"/>
    </source>
</evidence>
<dbReference type="RefSeq" id="WP_121847319.1">
    <property type="nucleotide sequence ID" value="NZ_CP032050.1"/>
</dbReference>
<dbReference type="Pfam" id="PF07715">
    <property type="entry name" value="Plug"/>
    <property type="match status" value="1"/>
</dbReference>
<dbReference type="PROSITE" id="PS52016">
    <property type="entry name" value="TONB_DEPENDENT_REC_3"/>
    <property type="match status" value="1"/>
</dbReference>
<dbReference type="InterPro" id="IPR023996">
    <property type="entry name" value="TonB-dep_OMP_SusC/RagA"/>
</dbReference>
<dbReference type="InterPro" id="IPR037066">
    <property type="entry name" value="Plug_dom_sf"/>
</dbReference>
<dbReference type="PANTHER" id="PTHR30069">
    <property type="entry name" value="TONB-DEPENDENT OUTER MEMBRANE RECEPTOR"/>
    <property type="match status" value="1"/>
</dbReference>
<evidence type="ECO:0000256" key="6">
    <source>
        <dbReference type="ARBA" id="ARBA00023077"/>
    </source>
</evidence>
<dbReference type="Proteomes" id="UP000276309">
    <property type="component" value="Chromosome"/>
</dbReference>
<keyword evidence="16" id="KW-1185">Reference proteome</keyword>
<keyword evidence="2 10" id="KW-0813">Transport</keyword>
<dbReference type="InterPro" id="IPR008969">
    <property type="entry name" value="CarboxyPept-like_regulatory"/>
</dbReference>
<feature type="chain" id="PRO_5018198091" evidence="12">
    <location>
        <begin position="26"/>
        <end position="991"/>
    </location>
</feature>
<dbReference type="GO" id="GO:0044718">
    <property type="term" value="P:siderophore transmembrane transport"/>
    <property type="evidence" value="ECO:0007669"/>
    <property type="project" value="TreeGrafter"/>
</dbReference>
<dbReference type="InterPro" id="IPR000531">
    <property type="entry name" value="Beta-barrel_TonB"/>
</dbReference>
<dbReference type="GO" id="GO:0015344">
    <property type="term" value="F:siderophore uptake transmembrane transporter activity"/>
    <property type="evidence" value="ECO:0007669"/>
    <property type="project" value="TreeGrafter"/>
</dbReference>
<keyword evidence="9 10" id="KW-0998">Cell outer membrane</keyword>
<gene>
    <name evidence="15" type="ORF">D1013_02135</name>
</gene>
<proteinExistence type="inferred from homology"/>
<dbReference type="SUPFAM" id="SSF49464">
    <property type="entry name" value="Carboxypeptidase regulatory domain-like"/>
    <property type="match status" value="1"/>
</dbReference>
<dbReference type="Pfam" id="PF00593">
    <property type="entry name" value="TonB_dep_Rec_b-barrel"/>
    <property type="match status" value="1"/>
</dbReference>
<comment type="similarity">
    <text evidence="10 11">Belongs to the TonB-dependent receptor family.</text>
</comment>
<evidence type="ECO:0000256" key="9">
    <source>
        <dbReference type="ARBA" id="ARBA00023237"/>
    </source>
</evidence>
<dbReference type="OrthoDB" id="9768177at2"/>
<reference evidence="15 16" key="1">
    <citation type="submission" date="2018-08" db="EMBL/GenBank/DDBJ databases">
        <title>The reduced genetic potential of extracellular carbohydrate catabolism in Euzebyella marina RN62, a Flavobacteriia bacterium isolated from the hadal water.</title>
        <authorList>
            <person name="Xue C."/>
        </authorList>
    </citation>
    <scope>NUCLEOTIDE SEQUENCE [LARGE SCALE GENOMIC DNA]</scope>
    <source>
        <strain evidence="15 16">RN62</strain>
    </source>
</reference>
<evidence type="ECO:0000256" key="8">
    <source>
        <dbReference type="ARBA" id="ARBA00023170"/>
    </source>
</evidence>
<evidence type="ECO:0000256" key="10">
    <source>
        <dbReference type="PROSITE-ProRule" id="PRU01360"/>
    </source>
</evidence>
<feature type="domain" description="TonB-dependent receptor-like beta-barrel" evidence="13">
    <location>
        <begin position="420"/>
        <end position="947"/>
    </location>
</feature>
<feature type="domain" description="TonB-dependent receptor plug" evidence="14">
    <location>
        <begin position="119"/>
        <end position="255"/>
    </location>
</feature>
<evidence type="ECO:0000313" key="16">
    <source>
        <dbReference type="Proteomes" id="UP000276309"/>
    </source>
</evidence>
<evidence type="ECO:0000256" key="4">
    <source>
        <dbReference type="ARBA" id="ARBA00022692"/>
    </source>
</evidence>
<feature type="signal peptide" evidence="12">
    <location>
        <begin position="1"/>
        <end position="25"/>
    </location>
</feature>
<dbReference type="Gene3D" id="2.40.170.20">
    <property type="entry name" value="TonB-dependent receptor, beta-barrel domain"/>
    <property type="match status" value="1"/>
</dbReference>
<dbReference type="NCBIfam" id="TIGR04056">
    <property type="entry name" value="OMP_RagA_SusC"/>
    <property type="match status" value="1"/>
</dbReference>
<keyword evidence="8" id="KW-0675">Receptor</keyword>
<dbReference type="GO" id="GO:0009279">
    <property type="term" value="C:cell outer membrane"/>
    <property type="evidence" value="ECO:0007669"/>
    <property type="project" value="UniProtKB-SubCell"/>
</dbReference>
<keyword evidence="5 12" id="KW-0732">Signal</keyword>
<accession>A0A3G2L1X3</accession>
<evidence type="ECO:0000256" key="5">
    <source>
        <dbReference type="ARBA" id="ARBA00022729"/>
    </source>
</evidence>
<dbReference type="InterPro" id="IPR012910">
    <property type="entry name" value="Plug_dom"/>
</dbReference>
<dbReference type="InterPro" id="IPR039426">
    <property type="entry name" value="TonB-dep_rcpt-like"/>
</dbReference>
<dbReference type="Gene3D" id="2.170.130.10">
    <property type="entry name" value="TonB-dependent receptor, plug domain"/>
    <property type="match status" value="1"/>
</dbReference>
<evidence type="ECO:0000259" key="14">
    <source>
        <dbReference type="Pfam" id="PF07715"/>
    </source>
</evidence>
<dbReference type="KEGG" id="emar:D1013_02135"/>
<evidence type="ECO:0000256" key="1">
    <source>
        <dbReference type="ARBA" id="ARBA00004571"/>
    </source>
</evidence>
<keyword evidence="7 10" id="KW-0472">Membrane</keyword>
<evidence type="ECO:0000259" key="13">
    <source>
        <dbReference type="Pfam" id="PF00593"/>
    </source>
</evidence>
<dbReference type="Gene3D" id="2.60.40.1120">
    <property type="entry name" value="Carboxypeptidase-like, regulatory domain"/>
    <property type="match status" value="1"/>
</dbReference>